<sequence length="450" mass="51256">MAHTRPQALRSHSTNFGSLESVPPRFPGQFDGPSTTSDTQHKANMIFWAIISLVLGYLSAVQILRLKRRDALSKLGFDDRASFKRMTLQDAFRIQRPLAELEFPRTFSISVFFAILKTYGIPSISGLLAATGQISSPDSASKRAADTGILIVEAVLNEPGTERNLDAVARMNFLHDRYRKAGKIKDDDMLYTLSLFALEPIRWTRKFEWRDLIDVELCAMGVYWKSMGDQMQIPYDLLPSHNSGWQDGLHFLEELEKWSTAYEVEKMLPADSNNRLAVSTINIALTNVPRMFHNLGHHFVSALLEPRLRIAMKLREPSSYMVIVLEALLAIRKLIVRHLCLPRRESQRELWFSEKLDPTTGRYHAVHYIDRPWYIEPTFQNRWNLVSWLLWLVGGAIPSQAAPDNRPEGYRIPELGPDNMEGKGLGEMNAAKVLLAQQVKRCPFSHRAAG</sequence>
<keyword evidence="2" id="KW-0812">Transmembrane</keyword>
<feature type="region of interest" description="Disordered" evidence="1">
    <location>
        <begin position="1"/>
        <end position="22"/>
    </location>
</feature>
<dbReference type="InterPro" id="IPR046366">
    <property type="entry name" value="MPAB"/>
</dbReference>
<keyword evidence="2" id="KW-0472">Membrane</keyword>
<evidence type="ECO:0000256" key="1">
    <source>
        <dbReference type="SAM" id="MobiDB-lite"/>
    </source>
</evidence>
<proteinExistence type="predicted"/>
<name>A0ABR0KB34_9EURO</name>
<reference evidence="3 4" key="1">
    <citation type="submission" date="2023-08" db="EMBL/GenBank/DDBJ databases">
        <title>Black Yeasts Isolated from many extreme environments.</title>
        <authorList>
            <person name="Coleine C."/>
            <person name="Stajich J.E."/>
            <person name="Selbmann L."/>
        </authorList>
    </citation>
    <scope>NUCLEOTIDE SEQUENCE [LARGE SCALE GENOMIC DNA]</scope>
    <source>
        <strain evidence="3 4">CCFEE 5885</strain>
    </source>
</reference>
<dbReference type="PANTHER" id="PTHR36124">
    <property type="match status" value="1"/>
</dbReference>
<accession>A0ABR0KB34</accession>
<protein>
    <recommendedName>
        <fullName evidence="5">ER-bound oxygenase mpaB/mpaB'/Rubber oxygenase catalytic domain-containing protein</fullName>
    </recommendedName>
</protein>
<evidence type="ECO:0000313" key="3">
    <source>
        <dbReference type="EMBL" id="KAK5092960.1"/>
    </source>
</evidence>
<dbReference type="PANTHER" id="PTHR36124:SF1">
    <property type="entry name" value="ER-BOUND OXYGENASE MPAB_MPAB'_RUBBER OXYGENASE CATALYTIC DOMAIN-CONTAINING PROTEIN"/>
    <property type="match status" value="1"/>
</dbReference>
<feature type="transmembrane region" description="Helical" evidence="2">
    <location>
        <begin position="45"/>
        <end position="64"/>
    </location>
</feature>
<organism evidence="3 4">
    <name type="scientific">Lithohypha guttulata</name>
    <dbReference type="NCBI Taxonomy" id="1690604"/>
    <lineage>
        <taxon>Eukaryota</taxon>
        <taxon>Fungi</taxon>
        <taxon>Dikarya</taxon>
        <taxon>Ascomycota</taxon>
        <taxon>Pezizomycotina</taxon>
        <taxon>Eurotiomycetes</taxon>
        <taxon>Chaetothyriomycetidae</taxon>
        <taxon>Chaetothyriales</taxon>
        <taxon>Trichomeriaceae</taxon>
        <taxon>Lithohypha</taxon>
    </lineage>
</organism>
<evidence type="ECO:0008006" key="5">
    <source>
        <dbReference type="Google" id="ProtNLM"/>
    </source>
</evidence>
<keyword evidence="4" id="KW-1185">Reference proteome</keyword>
<dbReference type="Proteomes" id="UP001345013">
    <property type="component" value="Unassembled WGS sequence"/>
</dbReference>
<gene>
    <name evidence="3" type="ORF">LTR24_004755</name>
</gene>
<evidence type="ECO:0000313" key="4">
    <source>
        <dbReference type="Proteomes" id="UP001345013"/>
    </source>
</evidence>
<comment type="caution">
    <text evidence="3">The sequence shown here is derived from an EMBL/GenBank/DDBJ whole genome shotgun (WGS) entry which is preliminary data.</text>
</comment>
<keyword evidence="2" id="KW-1133">Transmembrane helix</keyword>
<evidence type="ECO:0000256" key="2">
    <source>
        <dbReference type="SAM" id="Phobius"/>
    </source>
</evidence>
<dbReference type="EMBL" id="JAVRRG010000050">
    <property type="protein sequence ID" value="KAK5092960.1"/>
    <property type="molecule type" value="Genomic_DNA"/>
</dbReference>